<dbReference type="EMBL" id="QROV01000005">
    <property type="protein sequence ID" value="RHL62293.1"/>
    <property type="molecule type" value="Genomic_DNA"/>
</dbReference>
<dbReference type="RefSeq" id="WP_055228794.1">
    <property type="nucleotide sequence ID" value="NZ_CP083686.1"/>
</dbReference>
<gene>
    <name evidence="1" type="ORF">DW011_05390</name>
</gene>
<accession>A0A415M3I8</accession>
<evidence type="ECO:0000313" key="1">
    <source>
        <dbReference type="EMBL" id="RHL62293.1"/>
    </source>
</evidence>
<protein>
    <submittedName>
        <fullName evidence="1">Uncharacterized protein</fullName>
    </submittedName>
</protein>
<name>A0A415M3I8_BACT4</name>
<sequence length="73" mass="8487">MTKENERKNGVNSVLRKKELQEAFQRGLSLGLKKGRIEGMITYQSRIIQNLERDNVEITKMMDSVDAEIKRGY</sequence>
<comment type="caution">
    <text evidence="1">The sequence shown here is derived from an EMBL/GenBank/DDBJ whole genome shotgun (WGS) entry which is preliminary data.</text>
</comment>
<evidence type="ECO:0000313" key="2">
    <source>
        <dbReference type="Proteomes" id="UP000283616"/>
    </source>
</evidence>
<dbReference type="AlphaFoldDB" id="A0A415M3I8"/>
<dbReference type="Proteomes" id="UP000283616">
    <property type="component" value="Unassembled WGS sequence"/>
</dbReference>
<organism evidence="1 2">
    <name type="scientific">Bacteroides thetaiotaomicron</name>
    <dbReference type="NCBI Taxonomy" id="818"/>
    <lineage>
        <taxon>Bacteria</taxon>
        <taxon>Pseudomonadati</taxon>
        <taxon>Bacteroidota</taxon>
        <taxon>Bacteroidia</taxon>
        <taxon>Bacteroidales</taxon>
        <taxon>Bacteroidaceae</taxon>
        <taxon>Bacteroides</taxon>
    </lineage>
</organism>
<proteinExistence type="predicted"/>
<reference evidence="1 2" key="1">
    <citation type="submission" date="2018-08" db="EMBL/GenBank/DDBJ databases">
        <title>A genome reference for cultivated species of the human gut microbiota.</title>
        <authorList>
            <person name="Zou Y."/>
            <person name="Xue W."/>
            <person name="Luo G."/>
        </authorList>
    </citation>
    <scope>NUCLEOTIDE SEQUENCE [LARGE SCALE GENOMIC DNA]</scope>
    <source>
        <strain evidence="1 2">AF37-12</strain>
    </source>
</reference>